<evidence type="ECO:0000256" key="5">
    <source>
        <dbReference type="ARBA" id="ARBA00022741"/>
    </source>
</evidence>
<feature type="region of interest" description="Disordered" evidence="11">
    <location>
        <begin position="553"/>
        <end position="573"/>
    </location>
</feature>
<evidence type="ECO:0000256" key="6">
    <source>
        <dbReference type="ARBA" id="ARBA00022840"/>
    </source>
</evidence>
<evidence type="ECO:0000256" key="10">
    <source>
        <dbReference type="SAM" id="Coils"/>
    </source>
</evidence>
<name>A0A1Q9CVC0_SYMMI</name>
<gene>
    <name evidence="13" type="ORF">AK812_SmicGene31981</name>
</gene>
<sequence>MPMLVTDVQGKVRQSAVRRGAQLESAEKGQEDAGRFGGRFCIGNERRAKEDFVWKVGQAMLAFLGSSPASAPTASARLSASLAGEASVPPGRTPKRRHGESMGKAAATVLAASALARTRPTSKHLGLRCPRSSLHGSTVQLRAASTEAATSQSKIRVRFAPSPTGVQVPEKRFAAMLRGPAWFDVCRPGSLSTSKSGAGEGTEEYEKRFALYRNAALLAERLNSRPGRLWTAGTGPLADRSEEELQSLRGWFGSARGGRKARGNLRMASLAQLGSADTPQEFLNWTSLSSLENVRDQGGCGSCWAVTASTVLDSHAEIYKSKQRSFSAQELVSCVANPKKCGGSGACSGATVELAFQYAMDHPVQTAADVPYEAVDGHCQGVAASLLQGDSTGDTDLDVAAVGFHAASSDAPGLKFMTGWERLKENGYSELLRAISERGPVAVSVDATTWSAYMYGIFDSCEKDAVINHAVTLVGYGVEKSNGKMYWTIQNSWGPNWGEDGKIRLLRREDEESYCGIDHQPEEGTGCEGGPKQVKVCGTCGILYDNVVPHFKNGEREETPKEASNKGRGGSGMAEMEVDGFDDVSDDEGLAWAGGAQEATSWIRAEVTIPEGCEEGDVFEVLLDDIPFEVTVPKGKKANDVLELEVPADDLMKSPDPPEPPEEPSDKQGSEAGGLQGETERHVSFTSEPAVVLFRPEVGGLQGPELQTEAEGDCDKVELTVPSQCRPGDVLTVRTYGSAMELTVPEGCRPGDVLEVNLPREGDGSLAEGSPEGSPEESPEQSLEEEEPPGAPVLLALLDGKAEEEPVFLAESEAEQAQQAEDAKAGEGKTTSEEPEAELSQAPTELPSEPEVEERPELQPEPELMEATPESCQSVPDQETEALSAKVTELEARNAELQETIFKLEREKKFLSSSLTASLTTSYAKSQVYLGKHTKDEAKRRGQQASEQKQAYVQTEPARPAWGGIQAMGNMDLAPSAPTLPELPPTLPNARAPHLEDWEKDDASIATLKLAVLTLKQQKEDLRQKLAATQKEKIRLELQERNSVQLEAYAHALLSLKTENAELREIALQVLRGKDASPKEHKVQVPGVAVKARNKISQSRPKSAEAASKWLNAPSSKPRRHKVLPVAMDFELGDEDLDAARQVAPVALPVGHAGGLQGVPRRRSQSDGCVRLSKPASASARPAPPACNPTLASARPAALRGEAGLEVLASPGGASKAQAFAEPQPPASPASRVLGDSASGTSILAWSSWRQRESWAPKGPKNSDASNATAEGRLATAAIYAGAAMNANTLGWGATARAAEAAARQKYTTESKKCSGDPDRSSLDVALIAPLADDITPAQVNERSASGALVLEPGSQAPQLQCADPSTCASPTNSTYLAADDGQLRSFFLGGSYLDGKDLAACCPQFSLVDDGAGYRGDGLPIFRHSFTGALLLGHAVFLCPSASQGEDLQLLFRRGPLFTVRRFGQGLLGSAELLYEFISGSDGMSPRDAGVHGGFFALRHGPRSTGSIGETGGSQSDSKCYVPIVVDAQSCSACTRECLAGRDFDGDFLDADFVSLTDVEEGAGFVFQAIECRLERELHNSDGEGRAVRCLGHFLSSIGRTEEAAKLWQQAIHSDEAGKDCNDTLQIAHSASALASCLDDLGRAEEAEPLHSRALASFERALGRSCPEAASARLALMTCRYVQGLAKKHGIPPSAGDALLRMEGASAHALATIFSKAVSAEKEEAPHLSEPFYRQALGVLRRTLGHHHPDTLHCLNNLALCLGDQGKLKEAEQLLRRTLAGMEVVLPPSHPRPIQALSNLAGCLAEQGNMAEAEQHHRRAFQACKRKLGWKHPETAAAAQSLVQFLMLHGHATEAALLELQAQQFGTRLTAPTRLHVGGARTALFNWLFAKSQGGELILRVEDTDVARSTKESEDAILEGLKWCGISWDEGPDVGGEHGPYRQSERIKAGIYEKQLEKLMAEGHAYRCFLTPEELDEMRAEAERNEQAFVVQSPWANASEEEVQAMIDEGKPYVYRFRVPFDREIVVDDLVLGEVIWNSDDLGGDFVIVRQNGMPMYNFGVVTDDASMGITHVLRAQEHLMNTPRQILMYEALGLKVPTFGHMPLILAPDRTKLSKRHGAVSVGEYQKRGYLPSGLVNYLAQLGWNDGTKQEIYTIEELLEAFKMERMSKVAAIFDTDKFKWVNGHHVRRLSDEEALEQIGARLKDQGLVKEVSGDFVKKASQLLRDRISTLEDAVEELTAMLEFDLEGMMAKEVAKPYIEDGSLNETARLLLKAKEQGDFDDIGKDPQVMKKIAKQISEARGGVKKKALLVPLRLCLTSSAQGPDMSVFFEMLQEVDDNVLCKCVSLDERLDMLKEKFVDQPVPC</sequence>
<dbReference type="GO" id="GO:0008234">
    <property type="term" value="F:cysteine-type peptidase activity"/>
    <property type="evidence" value="ECO:0007669"/>
    <property type="project" value="InterPro"/>
</dbReference>
<dbReference type="CDD" id="cd00808">
    <property type="entry name" value="GluRS_core"/>
    <property type="match status" value="1"/>
</dbReference>
<accession>A0A1Q9CVC0</accession>
<dbReference type="GO" id="GO:0005524">
    <property type="term" value="F:ATP binding"/>
    <property type="evidence" value="ECO:0007669"/>
    <property type="project" value="UniProtKB-KW"/>
</dbReference>
<dbReference type="Pfam" id="PF13374">
    <property type="entry name" value="TPR_10"/>
    <property type="match status" value="2"/>
</dbReference>
<dbReference type="InterPro" id="IPR000169">
    <property type="entry name" value="Pept_cys_AS"/>
</dbReference>
<keyword evidence="8" id="KW-0030">Aminoacyl-tRNA synthetase</keyword>
<evidence type="ECO:0000259" key="12">
    <source>
        <dbReference type="SMART" id="SM00645"/>
    </source>
</evidence>
<dbReference type="Proteomes" id="UP000186817">
    <property type="component" value="Unassembled WGS sequence"/>
</dbReference>
<comment type="caution">
    <text evidence="13">The sequence shown here is derived from an EMBL/GenBank/DDBJ whole genome shotgun (WGS) entry which is preliminary data.</text>
</comment>
<dbReference type="SMART" id="SM00645">
    <property type="entry name" value="Pept_C1"/>
    <property type="match status" value="1"/>
</dbReference>
<feature type="coiled-coil region" evidence="10">
    <location>
        <begin position="1005"/>
        <end position="1039"/>
    </location>
</feature>
<dbReference type="InterPro" id="IPR033910">
    <property type="entry name" value="GluRS_core"/>
</dbReference>
<proteinExistence type="inferred from homology"/>
<evidence type="ECO:0000256" key="4">
    <source>
        <dbReference type="ARBA" id="ARBA00022598"/>
    </source>
</evidence>
<reference evidence="13 14" key="1">
    <citation type="submission" date="2016-02" db="EMBL/GenBank/DDBJ databases">
        <title>Genome analysis of coral dinoflagellate symbionts highlights evolutionary adaptations to a symbiotic lifestyle.</title>
        <authorList>
            <person name="Aranda M."/>
            <person name="Li Y."/>
            <person name="Liew Y.J."/>
            <person name="Baumgarten S."/>
            <person name="Simakov O."/>
            <person name="Wilson M."/>
            <person name="Piel J."/>
            <person name="Ashoor H."/>
            <person name="Bougouffa S."/>
            <person name="Bajic V.B."/>
            <person name="Ryu T."/>
            <person name="Ravasi T."/>
            <person name="Bayer T."/>
            <person name="Micklem G."/>
            <person name="Kim H."/>
            <person name="Bhak J."/>
            <person name="Lajeunesse T.C."/>
            <person name="Voolstra C.R."/>
        </authorList>
    </citation>
    <scope>NUCLEOTIDE SEQUENCE [LARGE SCALE GENOMIC DNA]</scope>
    <source>
        <strain evidence="13 14">CCMP2467</strain>
    </source>
</reference>
<evidence type="ECO:0000256" key="9">
    <source>
        <dbReference type="ARBA" id="ARBA00030865"/>
    </source>
</evidence>
<dbReference type="InterPro" id="IPR038765">
    <property type="entry name" value="Papain-like_cys_pep_sf"/>
</dbReference>
<feature type="domain" description="Peptidase C1A papain C-terminal" evidence="12">
    <location>
        <begin position="279"/>
        <end position="525"/>
    </location>
</feature>
<dbReference type="Pfam" id="PF13424">
    <property type="entry name" value="TPR_12"/>
    <property type="match status" value="1"/>
</dbReference>
<feature type="region of interest" description="Disordered" evidence="11">
    <location>
        <begin position="748"/>
        <end position="882"/>
    </location>
</feature>
<dbReference type="GO" id="GO:0006424">
    <property type="term" value="P:glutamyl-tRNA aminoacylation"/>
    <property type="evidence" value="ECO:0007669"/>
    <property type="project" value="InterPro"/>
</dbReference>
<dbReference type="GO" id="GO:0005739">
    <property type="term" value="C:mitochondrion"/>
    <property type="evidence" value="ECO:0007669"/>
    <property type="project" value="UniProtKB-SubCell"/>
</dbReference>
<evidence type="ECO:0000256" key="2">
    <source>
        <dbReference type="ARBA" id="ARBA00007894"/>
    </source>
</evidence>
<dbReference type="GO" id="GO:0000049">
    <property type="term" value="F:tRNA binding"/>
    <property type="evidence" value="ECO:0007669"/>
    <property type="project" value="InterPro"/>
</dbReference>
<dbReference type="GO" id="GO:0006508">
    <property type="term" value="P:proteolysis"/>
    <property type="evidence" value="ECO:0007669"/>
    <property type="project" value="InterPro"/>
</dbReference>
<dbReference type="PRINTS" id="PR00705">
    <property type="entry name" value="PAPAIN"/>
</dbReference>
<evidence type="ECO:0000313" key="13">
    <source>
        <dbReference type="EMBL" id="OLP86871.1"/>
    </source>
</evidence>
<comment type="similarity">
    <text evidence="2">Belongs to the class-I aminoacyl-tRNA synthetase family. Glutamate--tRNA ligase type 1 subfamily.</text>
</comment>
<dbReference type="InterPro" id="IPR000668">
    <property type="entry name" value="Peptidase_C1A_C"/>
</dbReference>
<feature type="region of interest" description="Disordered" evidence="11">
    <location>
        <begin position="1151"/>
        <end position="1191"/>
    </location>
</feature>
<dbReference type="InterPro" id="IPR020058">
    <property type="entry name" value="Glu/Gln-tRNA-synth_Ib_cat-dom"/>
</dbReference>
<dbReference type="PROSITE" id="PS00139">
    <property type="entry name" value="THIOL_PROTEASE_CYS"/>
    <property type="match status" value="1"/>
</dbReference>
<dbReference type="CDD" id="cd02248">
    <property type="entry name" value="Peptidase_C1A"/>
    <property type="match status" value="1"/>
</dbReference>
<evidence type="ECO:0000256" key="11">
    <source>
        <dbReference type="SAM" id="MobiDB-lite"/>
    </source>
</evidence>
<dbReference type="SUPFAM" id="SSF52374">
    <property type="entry name" value="Nucleotidylyl transferase"/>
    <property type="match status" value="1"/>
</dbReference>
<dbReference type="SMART" id="SM00028">
    <property type="entry name" value="TPR"/>
    <property type="match status" value="4"/>
</dbReference>
<feature type="compositionally biased region" description="Polar residues" evidence="11">
    <location>
        <begin position="943"/>
        <end position="953"/>
    </location>
</feature>
<dbReference type="Pfam" id="PF00112">
    <property type="entry name" value="Peptidase_C1"/>
    <property type="match status" value="1"/>
</dbReference>
<feature type="region of interest" description="Disordered" evidence="11">
    <location>
        <begin position="1093"/>
        <end position="1117"/>
    </location>
</feature>
<dbReference type="EC" id="6.1.1.17" evidence="3"/>
<organism evidence="13 14">
    <name type="scientific">Symbiodinium microadriaticum</name>
    <name type="common">Dinoflagellate</name>
    <name type="synonym">Zooxanthella microadriatica</name>
    <dbReference type="NCBI Taxonomy" id="2951"/>
    <lineage>
        <taxon>Eukaryota</taxon>
        <taxon>Sar</taxon>
        <taxon>Alveolata</taxon>
        <taxon>Dinophyceae</taxon>
        <taxon>Suessiales</taxon>
        <taxon>Symbiodiniaceae</taxon>
        <taxon>Symbiodinium</taxon>
    </lineage>
</organism>
<dbReference type="InterPro" id="IPR008925">
    <property type="entry name" value="aa_tRNA-synth_I_cd-bd_sf"/>
</dbReference>
<dbReference type="HAMAP" id="MF_00022">
    <property type="entry name" value="Glu_tRNA_synth_type1"/>
    <property type="match status" value="1"/>
</dbReference>
<dbReference type="Gene3D" id="3.90.70.10">
    <property type="entry name" value="Cysteine proteinases"/>
    <property type="match status" value="1"/>
</dbReference>
<dbReference type="InterPro" id="IPR014729">
    <property type="entry name" value="Rossmann-like_a/b/a_fold"/>
</dbReference>
<dbReference type="GO" id="GO:0008270">
    <property type="term" value="F:zinc ion binding"/>
    <property type="evidence" value="ECO:0007669"/>
    <property type="project" value="InterPro"/>
</dbReference>
<feature type="compositionally biased region" description="Acidic residues" evidence="11">
    <location>
        <begin position="774"/>
        <end position="788"/>
    </location>
</feature>
<keyword evidence="7" id="KW-0648">Protein biosynthesis</keyword>
<dbReference type="PANTHER" id="PTHR43311">
    <property type="entry name" value="GLUTAMATE--TRNA LIGASE"/>
    <property type="match status" value="1"/>
</dbReference>
<dbReference type="FunFam" id="3.40.50.620:FF:000045">
    <property type="entry name" value="Glutamate--tRNA ligase, mitochondrial"/>
    <property type="match status" value="1"/>
</dbReference>
<comment type="subcellular location">
    <subcellularLocation>
        <location evidence="1">Mitochondrion</location>
    </subcellularLocation>
</comment>
<dbReference type="Pfam" id="PF00749">
    <property type="entry name" value="tRNA-synt_1c"/>
    <property type="match status" value="1"/>
</dbReference>
<dbReference type="EMBL" id="LSRX01000896">
    <property type="protein sequence ID" value="OLP86871.1"/>
    <property type="molecule type" value="Genomic_DNA"/>
</dbReference>
<feature type="compositionally biased region" description="Basic and acidic residues" evidence="11">
    <location>
        <begin position="553"/>
        <end position="565"/>
    </location>
</feature>
<dbReference type="InterPro" id="IPR049940">
    <property type="entry name" value="GluQ/Sye"/>
</dbReference>
<dbReference type="InterPro" id="IPR039417">
    <property type="entry name" value="Peptidase_C1A_papain-like"/>
</dbReference>
<keyword evidence="4 13" id="KW-0436">Ligase</keyword>
<dbReference type="SUPFAM" id="SSF48163">
    <property type="entry name" value="An anticodon-binding domain of class I aminoacyl-tRNA synthetases"/>
    <property type="match status" value="1"/>
</dbReference>
<dbReference type="PANTHER" id="PTHR43311:SF2">
    <property type="entry name" value="GLUTAMATE--TRNA LIGASE, MITOCHONDRIAL-RELATED"/>
    <property type="match status" value="1"/>
</dbReference>
<feature type="region of interest" description="Disordered" evidence="11">
    <location>
        <begin position="81"/>
        <end position="101"/>
    </location>
</feature>
<feature type="region of interest" description="Disordered" evidence="11">
    <location>
        <begin position="1215"/>
        <end position="1236"/>
    </location>
</feature>
<evidence type="ECO:0000313" key="14">
    <source>
        <dbReference type="Proteomes" id="UP000186817"/>
    </source>
</evidence>
<dbReference type="OrthoDB" id="428822at2759"/>
<feature type="region of interest" description="Disordered" evidence="11">
    <location>
        <begin position="934"/>
        <end position="953"/>
    </location>
</feature>
<dbReference type="InterPro" id="IPR025660">
    <property type="entry name" value="Pept_his_AS"/>
</dbReference>
<keyword evidence="5" id="KW-0547">Nucleotide-binding</keyword>
<dbReference type="GO" id="GO:0004818">
    <property type="term" value="F:glutamate-tRNA ligase activity"/>
    <property type="evidence" value="ECO:0007669"/>
    <property type="project" value="UniProtKB-EC"/>
</dbReference>
<protein>
    <recommendedName>
        <fullName evidence="3">glutamate--tRNA ligase</fullName>
        <ecNumber evidence="3">6.1.1.17</ecNumber>
    </recommendedName>
    <alternativeName>
        <fullName evidence="9">Glutamyl-tRNA synthetase</fullName>
    </alternativeName>
</protein>
<feature type="region of interest" description="Disordered" evidence="11">
    <location>
        <begin position="646"/>
        <end position="687"/>
    </location>
</feature>
<keyword evidence="14" id="KW-1185">Reference proteome</keyword>
<dbReference type="PROSITE" id="PS00639">
    <property type="entry name" value="THIOL_PROTEASE_HIS"/>
    <property type="match status" value="1"/>
</dbReference>
<evidence type="ECO:0000256" key="1">
    <source>
        <dbReference type="ARBA" id="ARBA00004173"/>
    </source>
</evidence>
<dbReference type="Gene3D" id="3.40.50.620">
    <property type="entry name" value="HUPs"/>
    <property type="match status" value="1"/>
</dbReference>
<dbReference type="Gene3D" id="1.25.40.10">
    <property type="entry name" value="Tetratricopeptide repeat domain"/>
    <property type="match status" value="2"/>
</dbReference>
<keyword evidence="6" id="KW-0067">ATP-binding</keyword>
<keyword evidence="10" id="KW-0175">Coiled coil</keyword>
<feature type="compositionally biased region" description="Basic and acidic residues" evidence="11">
    <location>
        <begin position="821"/>
        <end position="832"/>
    </location>
</feature>
<evidence type="ECO:0000256" key="3">
    <source>
        <dbReference type="ARBA" id="ARBA00012835"/>
    </source>
</evidence>
<dbReference type="SUPFAM" id="SSF48452">
    <property type="entry name" value="TPR-like"/>
    <property type="match status" value="2"/>
</dbReference>
<dbReference type="InterPro" id="IPR019734">
    <property type="entry name" value="TPR_rpt"/>
</dbReference>
<dbReference type="InterPro" id="IPR045462">
    <property type="entry name" value="aa-tRNA-synth_I_cd-bd"/>
</dbReference>
<dbReference type="NCBIfam" id="TIGR00464">
    <property type="entry name" value="gltX_bact"/>
    <property type="match status" value="1"/>
</dbReference>
<dbReference type="InterPro" id="IPR011990">
    <property type="entry name" value="TPR-like_helical_dom_sf"/>
</dbReference>
<dbReference type="Pfam" id="PF19269">
    <property type="entry name" value="Anticodon_2"/>
    <property type="match status" value="1"/>
</dbReference>
<evidence type="ECO:0000256" key="7">
    <source>
        <dbReference type="ARBA" id="ARBA00022917"/>
    </source>
</evidence>
<feature type="compositionally biased region" description="Low complexity" evidence="11">
    <location>
        <begin position="764"/>
        <end position="773"/>
    </location>
</feature>
<evidence type="ECO:0000256" key="8">
    <source>
        <dbReference type="ARBA" id="ARBA00023146"/>
    </source>
</evidence>
<dbReference type="SUPFAM" id="SSF54001">
    <property type="entry name" value="Cysteine proteinases"/>
    <property type="match status" value="1"/>
</dbReference>
<dbReference type="InterPro" id="IPR004527">
    <property type="entry name" value="Glu-tRNA-ligase_bac/mito"/>
</dbReference>